<evidence type="ECO:0000313" key="5">
    <source>
        <dbReference type="EMBL" id="QTD49776.1"/>
    </source>
</evidence>
<dbReference type="Gene3D" id="3.40.430.10">
    <property type="entry name" value="Dihydrofolate Reductase, subunit A"/>
    <property type="match status" value="1"/>
</dbReference>
<dbReference type="EMBL" id="CP071793">
    <property type="protein sequence ID" value="QTD49776.1"/>
    <property type="molecule type" value="Genomic_DNA"/>
</dbReference>
<keyword evidence="2" id="KW-0521">NADP</keyword>
<reference evidence="5" key="1">
    <citation type="submission" date="2021-03" db="EMBL/GenBank/DDBJ databases">
        <title>Acanthopleuribacteraceae sp. M133.</title>
        <authorList>
            <person name="Wang G."/>
        </authorList>
    </citation>
    <scope>NUCLEOTIDE SEQUENCE</scope>
    <source>
        <strain evidence="5">M133</strain>
    </source>
</reference>
<dbReference type="Pfam" id="PF01872">
    <property type="entry name" value="RibD_C"/>
    <property type="match status" value="1"/>
</dbReference>
<evidence type="ECO:0000256" key="2">
    <source>
        <dbReference type="ARBA" id="ARBA00022857"/>
    </source>
</evidence>
<dbReference type="RefSeq" id="WP_237379406.1">
    <property type="nucleotide sequence ID" value="NZ_CP071793.1"/>
</dbReference>
<dbReference type="InterPro" id="IPR024072">
    <property type="entry name" value="DHFR-like_dom_sf"/>
</dbReference>
<dbReference type="InterPro" id="IPR050765">
    <property type="entry name" value="Riboflavin_Biosynth_HTPR"/>
</dbReference>
<keyword evidence="3" id="KW-0560">Oxidoreductase</keyword>
<dbReference type="KEGG" id="scor:J3U87_29685"/>
<evidence type="ECO:0000259" key="4">
    <source>
        <dbReference type="Pfam" id="PF01872"/>
    </source>
</evidence>
<dbReference type="PANTHER" id="PTHR38011">
    <property type="entry name" value="DIHYDROFOLATE REDUCTASE FAMILY PROTEIN (AFU_ORTHOLOGUE AFUA_8G06820)"/>
    <property type="match status" value="1"/>
</dbReference>
<keyword evidence="6" id="KW-1185">Reference proteome</keyword>
<dbReference type="PANTHER" id="PTHR38011:SF7">
    <property type="entry name" value="2,5-DIAMINO-6-RIBOSYLAMINO-4(3H)-PYRIMIDINONE 5'-PHOSPHATE REDUCTASE"/>
    <property type="match status" value="1"/>
</dbReference>
<proteinExistence type="predicted"/>
<dbReference type="SUPFAM" id="SSF53597">
    <property type="entry name" value="Dihydrofolate reductase-like"/>
    <property type="match status" value="1"/>
</dbReference>
<protein>
    <submittedName>
        <fullName evidence="5">Dihydrofolate reductase family protein</fullName>
    </submittedName>
</protein>
<gene>
    <name evidence="5" type="ORF">J3U87_29685</name>
</gene>
<dbReference type="Proteomes" id="UP000663929">
    <property type="component" value="Chromosome"/>
</dbReference>
<feature type="domain" description="Bacterial bifunctional deaminase-reductase C-terminal" evidence="4">
    <location>
        <begin position="14"/>
        <end position="218"/>
    </location>
</feature>
<organism evidence="5 6">
    <name type="scientific">Sulfidibacter corallicola</name>
    <dbReference type="NCBI Taxonomy" id="2818388"/>
    <lineage>
        <taxon>Bacteria</taxon>
        <taxon>Pseudomonadati</taxon>
        <taxon>Acidobacteriota</taxon>
        <taxon>Holophagae</taxon>
        <taxon>Acanthopleuribacterales</taxon>
        <taxon>Acanthopleuribacteraceae</taxon>
        <taxon>Sulfidibacter</taxon>
    </lineage>
</organism>
<dbReference type="AlphaFoldDB" id="A0A8A4TIM2"/>
<sequence length="232" mass="25741">MPDTHPPRPRLDLCLATSLDGKIAEHEGAAPNFTSRFDREKLFRLRAESDALLVGANTVRQEELAPLIRTPELAAARAAQGKPPHPAVAILTRSLNLPWDSRYFSERQQEMFILTERVDEATRARMEGLGLAWFESGSEDALRFGLARMYEAGIRRVLAEGGGTMVHALLSRGLVDRFYLTLAPVVLGGIDAPSLCRGPRLVPRADWVLEDCQNVDGELHLTYRARRDGTAD</sequence>
<dbReference type="GO" id="GO:0008703">
    <property type="term" value="F:5-amino-6-(5-phosphoribosylamino)uracil reductase activity"/>
    <property type="evidence" value="ECO:0007669"/>
    <property type="project" value="InterPro"/>
</dbReference>
<evidence type="ECO:0000256" key="1">
    <source>
        <dbReference type="ARBA" id="ARBA00005104"/>
    </source>
</evidence>
<dbReference type="GO" id="GO:0009231">
    <property type="term" value="P:riboflavin biosynthetic process"/>
    <property type="evidence" value="ECO:0007669"/>
    <property type="project" value="InterPro"/>
</dbReference>
<name>A0A8A4TIM2_SULCO</name>
<comment type="pathway">
    <text evidence="1">Cofactor biosynthesis; riboflavin biosynthesis.</text>
</comment>
<evidence type="ECO:0000313" key="6">
    <source>
        <dbReference type="Proteomes" id="UP000663929"/>
    </source>
</evidence>
<evidence type="ECO:0000256" key="3">
    <source>
        <dbReference type="ARBA" id="ARBA00023002"/>
    </source>
</evidence>
<accession>A0A8A4TIM2</accession>
<dbReference type="InterPro" id="IPR002734">
    <property type="entry name" value="RibDG_C"/>
</dbReference>